<comment type="subcellular location">
    <subcellularLocation>
        <location evidence="1">Cell membrane</location>
        <topology evidence="1">Multi-pass membrane protein</topology>
    </subcellularLocation>
</comment>
<gene>
    <name evidence="8" type="ORF">HDA35_004312</name>
</gene>
<accession>A0ABX2RTP9</accession>
<proteinExistence type="predicted"/>
<feature type="transmembrane region" description="Helical" evidence="6">
    <location>
        <begin position="141"/>
        <end position="158"/>
    </location>
</feature>
<evidence type="ECO:0000256" key="6">
    <source>
        <dbReference type="SAM" id="Phobius"/>
    </source>
</evidence>
<dbReference type="InterPro" id="IPR020846">
    <property type="entry name" value="MFS_dom"/>
</dbReference>
<comment type="caution">
    <text evidence="8">The sequence shown here is derived from an EMBL/GenBank/DDBJ whole genome shotgun (WGS) entry which is preliminary data.</text>
</comment>
<dbReference type="EMBL" id="JACCCQ010000001">
    <property type="protein sequence ID" value="NYF58481.1"/>
    <property type="molecule type" value="Genomic_DNA"/>
</dbReference>
<keyword evidence="4 6" id="KW-0472">Membrane</keyword>
<dbReference type="InterPro" id="IPR011701">
    <property type="entry name" value="MFS"/>
</dbReference>
<keyword evidence="2 6" id="KW-0812">Transmembrane</keyword>
<evidence type="ECO:0000256" key="4">
    <source>
        <dbReference type="ARBA" id="ARBA00023136"/>
    </source>
</evidence>
<dbReference type="SUPFAM" id="SSF103473">
    <property type="entry name" value="MFS general substrate transporter"/>
    <property type="match status" value="1"/>
</dbReference>
<feature type="transmembrane region" description="Helical" evidence="6">
    <location>
        <begin position="248"/>
        <end position="267"/>
    </location>
</feature>
<feature type="transmembrane region" description="Helical" evidence="6">
    <location>
        <begin position="362"/>
        <end position="380"/>
    </location>
</feature>
<feature type="transmembrane region" description="Helical" evidence="6">
    <location>
        <begin position="12"/>
        <end position="34"/>
    </location>
</feature>
<protein>
    <submittedName>
        <fullName evidence="8">MFS family permease</fullName>
    </submittedName>
</protein>
<dbReference type="RefSeq" id="WP_179804354.1">
    <property type="nucleotide sequence ID" value="NZ_JACCCQ010000001.1"/>
</dbReference>
<reference evidence="8 9" key="1">
    <citation type="submission" date="2020-07" db="EMBL/GenBank/DDBJ databases">
        <title>Sequencing the genomes of 1000 actinobacteria strains.</title>
        <authorList>
            <person name="Klenk H.-P."/>
        </authorList>
    </citation>
    <scope>NUCLEOTIDE SEQUENCE [LARGE SCALE GENOMIC DNA]</scope>
    <source>
        <strain evidence="8 9">DSM 43814</strain>
    </source>
</reference>
<feature type="transmembrane region" description="Helical" evidence="6">
    <location>
        <begin position="73"/>
        <end position="92"/>
    </location>
</feature>
<keyword evidence="9" id="KW-1185">Reference proteome</keyword>
<feature type="transmembrane region" description="Helical" evidence="6">
    <location>
        <begin position="274"/>
        <end position="294"/>
    </location>
</feature>
<dbReference type="InterPro" id="IPR036259">
    <property type="entry name" value="MFS_trans_sf"/>
</dbReference>
<feature type="transmembrane region" description="Helical" evidence="6">
    <location>
        <begin position="164"/>
        <end position="184"/>
    </location>
</feature>
<dbReference type="Proteomes" id="UP000631553">
    <property type="component" value="Unassembled WGS sequence"/>
</dbReference>
<dbReference type="PANTHER" id="PTHR23530:SF1">
    <property type="entry name" value="PERMEASE, MAJOR FACILITATOR SUPERFAMILY-RELATED"/>
    <property type="match status" value="1"/>
</dbReference>
<dbReference type="InterPro" id="IPR005828">
    <property type="entry name" value="MFS_sugar_transport-like"/>
</dbReference>
<dbReference type="Gene3D" id="1.20.1250.20">
    <property type="entry name" value="MFS general substrate transporter like domains"/>
    <property type="match status" value="1"/>
</dbReference>
<organism evidence="8 9">
    <name type="scientific">Micromonospora purpureochromogenes</name>
    <dbReference type="NCBI Taxonomy" id="47872"/>
    <lineage>
        <taxon>Bacteria</taxon>
        <taxon>Bacillati</taxon>
        <taxon>Actinomycetota</taxon>
        <taxon>Actinomycetes</taxon>
        <taxon>Micromonosporales</taxon>
        <taxon>Micromonosporaceae</taxon>
        <taxon>Micromonospora</taxon>
    </lineage>
</organism>
<evidence type="ECO:0000256" key="3">
    <source>
        <dbReference type="ARBA" id="ARBA00022989"/>
    </source>
</evidence>
<evidence type="ECO:0000313" key="9">
    <source>
        <dbReference type="Proteomes" id="UP000631553"/>
    </source>
</evidence>
<feature type="transmembrane region" description="Helical" evidence="6">
    <location>
        <begin position="98"/>
        <end position="120"/>
    </location>
</feature>
<dbReference type="PROSITE" id="PS00216">
    <property type="entry name" value="SUGAR_TRANSPORT_1"/>
    <property type="match status" value="1"/>
</dbReference>
<sequence length="416" mass="43998">MRAALRSRPIRTFIVTQFLLEVQFWFPIWLIYLLDLGFPLTTAVLADGVFRIVSVLCEFPVGALADLLGRRRTYLALAGGTVLTFVLITQIHSVQMLFAAWILWGVLWALTSGAASTYLYELCTRDHRGIDPSKAFGLSRAAGNVSVLLSLLAAGYLYEADPRLPFAVTAALAAGAFLLALTLPEITGPRLVARLSSVLAGVRGAMAEVRVRQAVWLGALLLLFGWSARILFQPLALELGLPAQVTGWMYAAFAAASVLGGLAAGHLGARHRRAALTCAFLLVLGALAALSQAARLGPFVFLPVMGFGYALGMTLLEVVTNEVSPRPVRAMIFGLVSCLAGIGIALARPFLGVLAETHSTPYAAGIWAGFGVAVVALALSKIRKLPGPHRSDPDAADPAVPASRCSSGEPAPPPAH</sequence>
<dbReference type="Pfam" id="PF07690">
    <property type="entry name" value="MFS_1"/>
    <property type="match status" value="1"/>
</dbReference>
<keyword evidence="3 6" id="KW-1133">Transmembrane helix</keyword>
<evidence type="ECO:0000256" key="1">
    <source>
        <dbReference type="ARBA" id="ARBA00004651"/>
    </source>
</evidence>
<dbReference type="PANTHER" id="PTHR23530">
    <property type="entry name" value="TRANSPORT PROTEIN-RELATED"/>
    <property type="match status" value="1"/>
</dbReference>
<feature type="transmembrane region" description="Helical" evidence="6">
    <location>
        <begin position="40"/>
        <end position="61"/>
    </location>
</feature>
<feature type="transmembrane region" description="Helical" evidence="6">
    <location>
        <begin position="331"/>
        <end position="350"/>
    </location>
</feature>
<dbReference type="PROSITE" id="PS50850">
    <property type="entry name" value="MFS"/>
    <property type="match status" value="1"/>
</dbReference>
<dbReference type="Pfam" id="PF00083">
    <property type="entry name" value="Sugar_tr"/>
    <property type="match status" value="1"/>
</dbReference>
<dbReference type="InterPro" id="IPR053160">
    <property type="entry name" value="MFS_DHA3_Transporter"/>
</dbReference>
<dbReference type="InterPro" id="IPR005829">
    <property type="entry name" value="Sugar_transporter_CS"/>
</dbReference>
<feature type="domain" description="Major facilitator superfamily (MFS) profile" evidence="7">
    <location>
        <begin position="1"/>
        <end position="383"/>
    </location>
</feature>
<name>A0ABX2RTP9_9ACTN</name>
<evidence type="ECO:0000256" key="2">
    <source>
        <dbReference type="ARBA" id="ARBA00022692"/>
    </source>
</evidence>
<evidence type="ECO:0000256" key="5">
    <source>
        <dbReference type="SAM" id="MobiDB-lite"/>
    </source>
</evidence>
<evidence type="ECO:0000313" key="8">
    <source>
        <dbReference type="EMBL" id="NYF58481.1"/>
    </source>
</evidence>
<feature type="transmembrane region" description="Helical" evidence="6">
    <location>
        <begin position="214"/>
        <end position="236"/>
    </location>
</feature>
<feature type="region of interest" description="Disordered" evidence="5">
    <location>
        <begin position="387"/>
        <end position="416"/>
    </location>
</feature>
<feature type="transmembrane region" description="Helical" evidence="6">
    <location>
        <begin position="300"/>
        <end position="319"/>
    </location>
</feature>
<evidence type="ECO:0000259" key="7">
    <source>
        <dbReference type="PROSITE" id="PS50850"/>
    </source>
</evidence>